<organism evidence="1 2">
    <name type="scientific">Nocardiopsis dassonvillei (strain ATCC 23218 / DSM 43111 / CIP 107115 / JCM 7437 / KCTC 9190 / NBRC 14626 / NCTC 10488 / NRRL B-5397 / IMRU 509)</name>
    <name type="common">Actinomadura dassonvillei</name>
    <dbReference type="NCBI Taxonomy" id="446468"/>
    <lineage>
        <taxon>Bacteria</taxon>
        <taxon>Bacillati</taxon>
        <taxon>Actinomycetota</taxon>
        <taxon>Actinomycetes</taxon>
        <taxon>Streptosporangiales</taxon>
        <taxon>Nocardiopsidaceae</taxon>
        <taxon>Nocardiopsis</taxon>
    </lineage>
</organism>
<evidence type="ECO:0000313" key="1">
    <source>
        <dbReference type="EMBL" id="ADH69687.1"/>
    </source>
</evidence>
<name>D7AW27_NOCDD</name>
<protein>
    <submittedName>
        <fullName evidence="1">Uncharacterized protein</fullName>
    </submittedName>
</protein>
<dbReference type="EMBL" id="CP002040">
    <property type="protein sequence ID" value="ADH69687.1"/>
    <property type="molecule type" value="Genomic_DNA"/>
</dbReference>
<sequence>MDTRTQYLPSDRVRDTLGRRMAWVHDTGGILVITDSGNPDGALVPPGLLAEAGLAPVRGQGVREARAHWGVTRTRAAVEGPQGLTHHKNLLAVLVDQTTAAALIRRLPVLAFTELDLTGIALADGELIAPGEYAAHDGKTLRVRAPRQEETTVDNTTLNDPETPEVVIFETLRGTANRAAAAYMRAAEAATTPEAKEDAKQQMKRTWRIKSNYDLSRGEMIALIQQLQGEIDQLREA</sequence>
<dbReference type="Proteomes" id="UP000002219">
    <property type="component" value="Chromosome 1"/>
</dbReference>
<dbReference type="AlphaFoldDB" id="D7AW27"/>
<dbReference type="KEGG" id="nda:Ndas_4298"/>
<keyword evidence="2" id="KW-1185">Reference proteome</keyword>
<proteinExistence type="predicted"/>
<evidence type="ECO:0000313" key="2">
    <source>
        <dbReference type="Proteomes" id="UP000002219"/>
    </source>
</evidence>
<gene>
    <name evidence="1" type="ordered locus">Ndas_4298</name>
</gene>
<reference evidence="1 2" key="1">
    <citation type="journal article" date="2010" name="Stand. Genomic Sci.">
        <title>Complete genome sequence of Nocardiopsis dassonvillei type strain (IMRU 509).</title>
        <authorList>
            <person name="Sun H."/>
            <person name="Lapidus A."/>
            <person name="Nolan M."/>
            <person name="Lucas S."/>
            <person name="Del Rio T.G."/>
            <person name="Tice H."/>
            <person name="Cheng J.F."/>
            <person name="Tapia R."/>
            <person name="Han C."/>
            <person name="Goodwin L."/>
            <person name="Pitluck S."/>
            <person name="Pagani I."/>
            <person name="Ivanova N."/>
            <person name="Mavromatis K."/>
            <person name="Mikhailova N."/>
            <person name="Pati A."/>
            <person name="Chen A."/>
            <person name="Palaniappan K."/>
            <person name="Land M."/>
            <person name="Hauser L."/>
            <person name="Chang Y.J."/>
            <person name="Jeffries C.D."/>
            <person name="Djao O.D."/>
            <person name="Rohde M."/>
            <person name="Sikorski J."/>
            <person name="Goker M."/>
            <person name="Woyke T."/>
            <person name="Bristow J."/>
            <person name="Eisen J.A."/>
            <person name="Markowitz V."/>
            <person name="Hugenholtz P."/>
            <person name="Kyrpides N.C."/>
            <person name="Klenk H.P."/>
        </authorList>
    </citation>
    <scope>NUCLEOTIDE SEQUENCE [LARGE SCALE GENOMIC DNA]</scope>
    <source>
        <strain evidence="2">ATCC 23218 / DSM 43111 / CIP 107115 / JCM 7437 / KCTC 9190 / NBRC 14626 / NCTC 10488 / NRRL B-5397 / IMRU 509</strain>
    </source>
</reference>
<dbReference type="HOGENOM" id="CLU_1169700_0_0_11"/>
<accession>D7AW27</accession>